<dbReference type="Pfam" id="PF04828">
    <property type="entry name" value="GFA"/>
    <property type="match status" value="1"/>
</dbReference>
<dbReference type="Proteomes" id="UP000504638">
    <property type="component" value="Unplaced"/>
</dbReference>
<organism evidence="7">
    <name type="scientific">Eremomyces bilateralis CBS 781.70</name>
    <dbReference type="NCBI Taxonomy" id="1392243"/>
    <lineage>
        <taxon>Eukaryota</taxon>
        <taxon>Fungi</taxon>
        <taxon>Dikarya</taxon>
        <taxon>Ascomycota</taxon>
        <taxon>Pezizomycotina</taxon>
        <taxon>Dothideomycetes</taxon>
        <taxon>Dothideomycetes incertae sedis</taxon>
        <taxon>Eremomycetales</taxon>
        <taxon>Eremomycetaceae</taxon>
        <taxon>Eremomyces</taxon>
    </lineage>
</organism>
<feature type="domain" description="CENP-V/GFA" evidence="6">
    <location>
        <begin position="2"/>
        <end position="110"/>
    </location>
</feature>
<dbReference type="InterPro" id="IPR011057">
    <property type="entry name" value="Mss4-like_sf"/>
</dbReference>
<dbReference type="SUPFAM" id="SSF51316">
    <property type="entry name" value="Mss4-like"/>
    <property type="match status" value="1"/>
</dbReference>
<dbReference type="InterPro" id="IPR006913">
    <property type="entry name" value="CENP-V/GFA"/>
</dbReference>
<dbReference type="RefSeq" id="XP_033537700.1">
    <property type="nucleotide sequence ID" value="XM_033682693.1"/>
</dbReference>
<keyword evidence="2" id="KW-0479">Metal-binding</keyword>
<feature type="region of interest" description="Disordered" evidence="5">
    <location>
        <begin position="130"/>
        <end position="152"/>
    </location>
</feature>
<dbReference type="GO" id="GO:0016846">
    <property type="term" value="F:carbon-sulfur lyase activity"/>
    <property type="evidence" value="ECO:0007669"/>
    <property type="project" value="InterPro"/>
</dbReference>
<dbReference type="GeneID" id="54423263"/>
<reference evidence="7 9" key="1">
    <citation type="submission" date="2020-01" db="EMBL/GenBank/DDBJ databases">
        <authorList>
            <consortium name="DOE Joint Genome Institute"/>
            <person name="Haridas S."/>
            <person name="Albert R."/>
            <person name="Binder M."/>
            <person name="Bloem J."/>
            <person name="Labutti K."/>
            <person name="Salamov A."/>
            <person name="Andreopoulos B."/>
            <person name="Baker S.E."/>
            <person name="Barry K."/>
            <person name="Bills G."/>
            <person name="Bluhm B.H."/>
            <person name="Cannon C."/>
            <person name="Castanera R."/>
            <person name="Culley D.E."/>
            <person name="Daum C."/>
            <person name="Ezra D."/>
            <person name="Gonzalez J.B."/>
            <person name="Henrissat B."/>
            <person name="Kuo A."/>
            <person name="Liang C."/>
            <person name="Lipzen A."/>
            <person name="Lutzoni F."/>
            <person name="Magnuson J."/>
            <person name="Mondo S."/>
            <person name="Nolan M."/>
            <person name="Ohm R."/>
            <person name="Pangilinan J."/>
            <person name="Park H.-J."/>
            <person name="Ramirez L."/>
            <person name="Alfaro M."/>
            <person name="Sun H."/>
            <person name="Tritt A."/>
            <person name="Yoshinaga Y."/>
            <person name="Zwiers L.-H."/>
            <person name="Turgeon B.G."/>
            <person name="Goodwin S.B."/>
            <person name="Spatafora J.W."/>
            <person name="Crous P.W."/>
            <person name="Grigoriev I.V."/>
        </authorList>
    </citation>
    <scope>NUCLEOTIDE SEQUENCE</scope>
    <source>
        <strain evidence="7 9">CBS 781.70</strain>
    </source>
</reference>
<evidence type="ECO:0000313" key="9">
    <source>
        <dbReference type="RefSeq" id="XP_033537700.1"/>
    </source>
</evidence>
<dbReference type="Gene3D" id="3.90.1590.10">
    <property type="entry name" value="glutathione-dependent formaldehyde- activating enzyme (gfa)"/>
    <property type="match status" value="1"/>
</dbReference>
<keyword evidence="4" id="KW-0456">Lyase</keyword>
<dbReference type="OrthoDB" id="2212170at2759"/>
<evidence type="ECO:0000256" key="5">
    <source>
        <dbReference type="SAM" id="MobiDB-lite"/>
    </source>
</evidence>
<reference evidence="9" key="2">
    <citation type="submission" date="2020-04" db="EMBL/GenBank/DDBJ databases">
        <authorList>
            <consortium name="NCBI Genome Project"/>
        </authorList>
    </citation>
    <scope>NUCLEOTIDE SEQUENCE</scope>
    <source>
        <strain evidence="9">CBS 781.70</strain>
    </source>
</reference>
<evidence type="ECO:0000256" key="2">
    <source>
        <dbReference type="ARBA" id="ARBA00022723"/>
    </source>
</evidence>
<keyword evidence="3" id="KW-0862">Zinc</keyword>
<dbReference type="AlphaFoldDB" id="A0A6G1GDY2"/>
<evidence type="ECO:0000259" key="6">
    <source>
        <dbReference type="PROSITE" id="PS51891"/>
    </source>
</evidence>
<evidence type="ECO:0000313" key="7">
    <source>
        <dbReference type="EMBL" id="KAF1816069.1"/>
    </source>
</evidence>
<dbReference type="PROSITE" id="PS51891">
    <property type="entry name" value="CENP_V_GFA"/>
    <property type="match status" value="1"/>
</dbReference>
<dbReference type="EMBL" id="ML975150">
    <property type="protein sequence ID" value="KAF1816069.1"/>
    <property type="molecule type" value="Genomic_DNA"/>
</dbReference>
<name>A0A6G1GDY2_9PEZI</name>
<proteinExistence type="inferred from homology"/>
<keyword evidence="8" id="KW-1185">Reference proteome</keyword>
<protein>
    <recommendedName>
        <fullName evidence="6">CENP-V/GFA domain-containing protein</fullName>
    </recommendedName>
</protein>
<evidence type="ECO:0000313" key="8">
    <source>
        <dbReference type="Proteomes" id="UP000504638"/>
    </source>
</evidence>
<dbReference type="GO" id="GO:0046872">
    <property type="term" value="F:metal ion binding"/>
    <property type="evidence" value="ECO:0007669"/>
    <property type="project" value="UniProtKB-KW"/>
</dbReference>
<sequence length="152" mass="16607">MPTGGCLCGAVRYSIVDSTEPIYNVICHCDNCKKASGSLIKCASIYPKASFEIVAGIPKQYRDGATDSTKPLFRHFCGDCGGALFSLTPLNEQIVSVSVGSMDGSSETWRPNKEQYIETKSHWLPDFKLAKKSEIPEKHRRGPVSPPPTGRI</sequence>
<dbReference type="PANTHER" id="PTHR33337">
    <property type="entry name" value="GFA DOMAIN-CONTAINING PROTEIN"/>
    <property type="match status" value="1"/>
</dbReference>
<accession>A0A6G1GDY2</accession>
<evidence type="ECO:0000256" key="4">
    <source>
        <dbReference type="ARBA" id="ARBA00023239"/>
    </source>
</evidence>
<dbReference type="PANTHER" id="PTHR33337:SF40">
    <property type="entry name" value="CENP-V_GFA DOMAIN-CONTAINING PROTEIN-RELATED"/>
    <property type="match status" value="1"/>
</dbReference>
<evidence type="ECO:0000256" key="3">
    <source>
        <dbReference type="ARBA" id="ARBA00022833"/>
    </source>
</evidence>
<gene>
    <name evidence="7 9" type="ORF">P152DRAFT_510908</name>
</gene>
<reference evidence="9" key="3">
    <citation type="submission" date="2025-04" db="UniProtKB">
        <authorList>
            <consortium name="RefSeq"/>
        </authorList>
    </citation>
    <scope>IDENTIFICATION</scope>
    <source>
        <strain evidence="9">CBS 781.70</strain>
    </source>
</reference>
<evidence type="ECO:0000256" key="1">
    <source>
        <dbReference type="ARBA" id="ARBA00005495"/>
    </source>
</evidence>
<comment type="similarity">
    <text evidence="1">Belongs to the Gfa family.</text>
</comment>